<dbReference type="InterPro" id="IPR011051">
    <property type="entry name" value="RmlC_Cupin_sf"/>
</dbReference>
<organism evidence="4">
    <name type="scientific">Desulfomonile tiedjei</name>
    <dbReference type="NCBI Taxonomy" id="2358"/>
    <lineage>
        <taxon>Bacteria</taxon>
        <taxon>Pseudomonadati</taxon>
        <taxon>Thermodesulfobacteriota</taxon>
        <taxon>Desulfomonilia</taxon>
        <taxon>Desulfomonilales</taxon>
        <taxon>Desulfomonilaceae</taxon>
        <taxon>Desulfomonile</taxon>
    </lineage>
</organism>
<dbReference type="SUPFAM" id="SSF51182">
    <property type="entry name" value="RmlC-like cupins"/>
    <property type="match status" value="1"/>
</dbReference>
<gene>
    <name evidence="4" type="ORF">ENV54_04870</name>
</gene>
<accession>A0A7C4EWT8</accession>
<dbReference type="CDD" id="cd02209">
    <property type="entry name" value="cupin_XRE_C"/>
    <property type="match status" value="1"/>
</dbReference>
<dbReference type="PANTHER" id="PTHR46797">
    <property type="entry name" value="HTH-TYPE TRANSCRIPTIONAL REGULATOR"/>
    <property type="match status" value="1"/>
</dbReference>
<dbReference type="EMBL" id="DTGT01000153">
    <property type="protein sequence ID" value="HGH60615.1"/>
    <property type="molecule type" value="Genomic_DNA"/>
</dbReference>
<dbReference type="InterPro" id="IPR013096">
    <property type="entry name" value="Cupin_2"/>
</dbReference>
<dbReference type="PANTHER" id="PTHR46797:SF19">
    <property type="entry name" value="BLL2473 PROTEIN"/>
    <property type="match status" value="1"/>
</dbReference>
<dbReference type="CDD" id="cd00093">
    <property type="entry name" value="HTH_XRE"/>
    <property type="match status" value="1"/>
</dbReference>
<dbReference type="InterPro" id="IPR010982">
    <property type="entry name" value="Lambda_DNA-bd_dom_sf"/>
</dbReference>
<evidence type="ECO:0000256" key="2">
    <source>
        <dbReference type="SAM" id="MobiDB-lite"/>
    </source>
</evidence>
<evidence type="ECO:0000259" key="3">
    <source>
        <dbReference type="PROSITE" id="PS50943"/>
    </source>
</evidence>
<evidence type="ECO:0000313" key="4">
    <source>
        <dbReference type="EMBL" id="HGH60615.1"/>
    </source>
</evidence>
<dbReference type="InterPro" id="IPR001387">
    <property type="entry name" value="Cro/C1-type_HTH"/>
</dbReference>
<feature type="domain" description="HTH cro/C1-type" evidence="3">
    <location>
        <begin position="54"/>
        <end position="108"/>
    </location>
</feature>
<keyword evidence="1" id="KW-0238">DNA-binding</keyword>
<sequence>MEEQKKASSYEAFREAAEEYGDEKGHDFLTDHEAVAEEQDKAEKESAQGHGQRIKATREKRGFTLEELSERSGIDLQTLKDVEEGRTFLPIGQLIRLSKALSLRMSDFIATGEEPFTIVRMDQRRKFARFGEVKRTGHGYEYESLAPNKKDRVMEPFIVTLYPAAADEPSAHDGQEFIYVLEGEMEVIIGEHRDVLRPGDAVYYDSTTSHLVKATGDKPVKILAVLTS</sequence>
<dbReference type="SMART" id="SM00530">
    <property type="entry name" value="HTH_XRE"/>
    <property type="match status" value="1"/>
</dbReference>
<dbReference type="GO" id="GO:0003677">
    <property type="term" value="F:DNA binding"/>
    <property type="evidence" value="ECO:0007669"/>
    <property type="project" value="UniProtKB-KW"/>
</dbReference>
<name>A0A7C4EWT8_9BACT</name>
<dbReference type="AlphaFoldDB" id="A0A7C4EWT8"/>
<protein>
    <submittedName>
        <fullName evidence="4">XRE family transcriptional regulator</fullName>
    </submittedName>
</protein>
<dbReference type="Gene3D" id="1.10.260.40">
    <property type="entry name" value="lambda repressor-like DNA-binding domains"/>
    <property type="match status" value="1"/>
</dbReference>
<dbReference type="Gene3D" id="2.60.120.10">
    <property type="entry name" value="Jelly Rolls"/>
    <property type="match status" value="1"/>
</dbReference>
<proteinExistence type="predicted"/>
<feature type="region of interest" description="Disordered" evidence="2">
    <location>
        <begin position="1"/>
        <end position="54"/>
    </location>
</feature>
<reference evidence="4" key="1">
    <citation type="journal article" date="2020" name="mSystems">
        <title>Genome- and Community-Level Interaction Insights into Carbon Utilization and Element Cycling Functions of Hydrothermarchaeota in Hydrothermal Sediment.</title>
        <authorList>
            <person name="Zhou Z."/>
            <person name="Liu Y."/>
            <person name="Xu W."/>
            <person name="Pan J."/>
            <person name="Luo Z.H."/>
            <person name="Li M."/>
        </authorList>
    </citation>
    <scope>NUCLEOTIDE SEQUENCE [LARGE SCALE GENOMIC DNA]</scope>
    <source>
        <strain evidence="4">SpSt-769</strain>
    </source>
</reference>
<dbReference type="SUPFAM" id="SSF47413">
    <property type="entry name" value="lambda repressor-like DNA-binding domains"/>
    <property type="match status" value="1"/>
</dbReference>
<dbReference type="PROSITE" id="PS50943">
    <property type="entry name" value="HTH_CROC1"/>
    <property type="match status" value="1"/>
</dbReference>
<dbReference type="GO" id="GO:0005829">
    <property type="term" value="C:cytosol"/>
    <property type="evidence" value="ECO:0007669"/>
    <property type="project" value="TreeGrafter"/>
</dbReference>
<dbReference type="Pfam" id="PF01381">
    <property type="entry name" value="HTH_3"/>
    <property type="match status" value="1"/>
</dbReference>
<dbReference type="InterPro" id="IPR014710">
    <property type="entry name" value="RmlC-like_jellyroll"/>
</dbReference>
<dbReference type="GO" id="GO:0003700">
    <property type="term" value="F:DNA-binding transcription factor activity"/>
    <property type="evidence" value="ECO:0007669"/>
    <property type="project" value="TreeGrafter"/>
</dbReference>
<evidence type="ECO:0000256" key="1">
    <source>
        <dbReference type="ARBA" id="ARBA00023125"/>
    </source>
</evidence>
<dbReference type="InterPro" id="IPR050807">
    <property type="entry name" value="TransReg_Diox_bact_type"/>
</dbReference>
<feature type="compositionally biased region" description="Basic and acidic residues" evidence="2">
    <location>
        <begin position="1"/>
        <end position="47"/>
    </location>
</feature>
<comment type="caution">
    <text evidence="4">The sequence shown here is derived from an EMBL/GenBank/DDBJ whole genome shotgun (WGS) entry which is preliminary data.</text>
</comment>
<dbReference type="Pfam" id="PF07883">
    <property type="entry name" value="Cupin_2"/>
    <property type="match status" value="1"/>
</dbReference>